<gene>
    <name evidence="13" type="ORF">DFR42_103447</name>
</gene>
<evidence type="ECO:0000256" key="6">
    <source>
        <dbReference type="ARBA" id="ARBA00022692"/>
    </source>
</evidence>
<comment type="caution">
    <text evidence="13">The sequence shown here is derived from an EMBL/GenBank/DDBJ whole genome shotgun (WGS) entry which is preliminary data.</text>
</comment>
<dbReference type="InterPro" id="IPR058634">
    <property type="entry name" value="AaeA-lik-b-barrel"/>
</dbReference>
<dbReference type="GO" id="GO:0005886">
    <property type="term" value="C:plasma membrane"/>
    <property type="evidence" value="ECO:0007669"/>
    <property type="project" value="UniProtKB-SubCell"/>
</dbReference>
<keyword evidence="8 10" id="KW-0472">Membrane</keyword>
<dbReference type="OrthoDB" id="9811754at2"/>
<feature type="coiled-coil region" evidence="9">
    <location>
        <begin position="100"/>
        <end position="127"/>
    </location>
</feature>
<evidence type="ECO:0000256" key="8">
    <source>
        <dbReference type="ARBA" id="ARBA00023136"/>
    </source>
</evidence>
<keyword evidence="3" id="KW-0813">Transport</keyword>
<evidence type="ECO:0000256" key="3">
    <source>
        <dbReference type="ARBA" id="ARBA00022448"/>
    </source>
</evidence>
<evidence type="ECO:0000259" key="12">
    <source>
        <dbReference type="Pfam" id="PF25963"/>
    </source>
</evidence>
<protein>
    <submittedName>
        <fullName evidence="13">Membrane fusion protein (Multidrug efflux system)</fullName>
    </submittedName>
</protein>
<evidence type="ECO:0000259" key="11">
    <source>
        <dbReference type="Pfam" id="PF25885"/>
    </source>
</evidence>
<keyword evidence="7 10" id="KW-1133">Transmembrane helix</keyword>
<evidence type="ECO:0000256" key="9">
    <source>
        <dbReference type="SAM" id="Coils"/>
    </source>
</evidence>
<evidence type="ECO:0000256" key="1">
    <source>
        <dbReference type="ARBA" id="ARBA00004377"/>
    </source>
</evidence>
<dbReference type="InterPro" id="IPR050739">
    <property type="entry name" value="MFP"/>
</dbReference>
<dbReference type="Gene3D" id="2.40.30.170">
    <property type="match status" value="1"/>
</dbReference>
<dbReference type="RefSeq" id="WP_110255416.1">
    <property type="nucleotide sequence ID" value="NZ_QJKB01000003.1"/>
</dbReference>
<dbReference type="PANTHER" id="PTHR30386:SF19">
    <property type="entry name" value="MULTIDRUG EXPORT PROTEIN EMRA-RELATED"/>
    <property type="match status" value="1"/>
</dbReference>
<evidence type="ECO:0000256" key="5">
    <source>
        <dbReference type="ARBA" id="ARBA00022519"/>
    </source>
</evidence>
<dbReference type="InterPro" id="IPR058633">
    <property type="entry name" value="EmrA/FarA_HH"/>
</dbReference>
<dbReference type="SUPFAM" id="SSF111369">
    <property type="entry name" value="HlyD-like secretion proteins"/>
    <property type="match status" value="2"/>
</dbReference>
<evidence type="ECO:0000313" key="14">
    <source>
        <dbReference type="Proteomes" id="UP000247792"/>
    </source>
</evidence>
<dbReference type="AlphaFoldDB" id="A0A318JUL7"/>
<feature type="domain" description="Multidrug export protein EmrA/FarA alpha-helical hairpin" evidence="11">
    <location>
        <begin position="101"/>
        <end position="222"/>
    </location>
</feature>
<dbReference type="Pfam" id="PF25963">
    <property type="entry name" value="Beta-barrel_AAEA"/>
    <property type="match status" value="1"/>
</dbReference>
<organism evidence="13 14">
    <name type="scientific">Undibacterium pigrum</name>
    <dbReference type="NCBI Taxonomy" id="401470"/>
    <lineage>
        <taxon>Bacteria</taxon>
        <taxon>Pseudomonadati</taxon>
        <taxon>Pseudomonadota</taxon>
        <taxon>Betaproteobacteria</taxon>
        <taxon>Burkholderiales</taxon>
        <taxon>Oxalobacteraceae</taxon>
        <taxon>Undibacterium</taxon>
    </lineage>
</organism>
<keyword evidence="4" id="KW-1003">Cell membrane</keyword>
<keyword evidence="9" id="KW-0175">Coiled coil</keyword>
<proteinExistence type="inferred from homology"/>
<keyword evidence="5" id="KW-0997">Cell inner membrane</keyword>
<dbReference type="Pfam" id="PF25885">
    <property type="entry name" value="HH_EMRA"/>
    <property type="match status" value="1"/>
</dbReference>
<keyword evidence="6 10" id="KW-0812">Transmembrane</keyword>
<evidence type="ECO:0000256" key="10">
    <source>
        <dbReference type="SAM" id="Phobius"/>
    </source>
</evidence>
<comment type="similarity">
    <text evidence="2">Belongs to the membrane fusion protein (MFP) (TC 8.A.1) family.</text>
</comment>
<feature type="transmembrane region" description="Helical" evidence="10">
    <location>
        <begin position="28"/>
        <end position="49"/>
    </location>
</feature>
<dbReference type="GO" id="GO:1990961">
    <property type="term" value="P:xenobiotic detoxification by transmembrane export across the plasma membrane"/>
    <property type="evidence" value="ECO:0007669"/>
    <property type="project" value="UniProtKB-ARBA"/>
</dbReference>
<dbReference type="EMBL" id="QJKB01000003">
    <property type="protein sequence ID" value="PXX44178.1"/>
    <property type="molecule type" value="Genomic_DNA"/>
</dbReference>
<reference evidence="13 14" key="1">
    <citation type="submission" date="2018-05" db="EMBL/GenBank/DDBJ databases">
        <title>Genomic Encyclopedia of Type Strains, Phase IV (KMG-IV): sequencing the most valuable type-strain genomes for metagenomic binning, comparative biology and taxonomic classification.</title>
        <authorList>
            <person name="Goeker M."/>
        </authorList>
    </citation>
    <scope>NUCLEOTIDE SEQUENCE [LARGE SCALE GENOMIC DNA]</scope>
    <source>
        <strain evidence="13 14">DSM 19792</strain>
    </source>
</reference>
<dbReference type="GO" id="GO:0015721">
    <property type="term" value="P:bile acid and bile salt transport"/>
    <property type="evidence" value="ECO:0007669"/>
    <property type="project" value="UniProtKB-ARBA"/>
</dbReference>
<evidence type="ECO:0000256" key="2">
    <source>
        <dbReference type="ARBA" id="ARBA00009477"/>
    </source>
</evidence>
<keyword evidence="14" id="KW-1185">Reference proteome</keyword>
<evidence type="ECO:0000313" key="13">
    <source>
        <dbReference type="EMBL" id="PXX44178.1"/>
    </source>
</evidence>
<sequence>MNAPDQNKPVNVPAQAEYAPEKNGKRRVLLIIITLIVLASIAVYAFWWYTVGRNFEHTEDAYAAGNVVQVTSQVAGTVVAIHADDTDVVQAGKPLVELDKTDARVAVDQAEAQLAQTVREVRVLFANNGSLQANVSLRSSEVERAKSDLARRTQLLSTGAVSAEELEHARNAVKSAEAALQAASEQLTSNRTLTENTTVTQHPNVLRAAARVRETLLALSRTSLPAPMNGFVAKRAVQVGQRIAPGAPLLSIVPLNTLWVDANFKEVQLAHMRTGQDVELHSDLFGSDVTYHGKVLGMSAGTGSAFALLPAQNASGNWIKVVQRVPVRISLDPKELEAHPLRIGVSMQVKVNISQQQGAPVTAAARTVPAYQTAVFEQNGKDADQRIAEIIAANLPASKDNKAAATAAAVTSKTKGM</sequence>
<evidence type="ECO:0000256" key="4">
    <source>
        <dbReference type="ARBA" id="ARBA00022475"/>
    </source>
</evidence>
<name>A0A318JUL7_9BURK</name>
<evidence type="ECO:0000256" key="7">
    <source>
        <dbReference type="ARBA" id="ARBA00022989"/>
    </source>
</evidence>
<dbReference type="GO" id="GO:0046677">
    <property type="term" value="P:response to antibiotic"/>
    <property type="evidence" value="ECO:0007669"/>
    <property type="project" value="UniProtKB-ARBA"/>
</dbReference>
<dbReference type="PANTHER" id="PTHR30386">
    <property type="entry name" value="MEMBRANE FUSION SUBUNIT OF EMRAB-TOLC MULTIDRUG EFFLUX PUMP"/>
    <property type="match status" value="1"/>
</dbReference>
<dbReference type="FunFam" id="2.40.30.170:FF:000003">
    <property type="entry name" value="Multidrug resistance protein A"/>
    <property type="match status" value="1"/>
</dbReference>
<dbReference type="Proteomes" id="UP000247792">
    <property type="component" value="Unassembled WGS sequence"/>
</dbReference>
<accession>A0A318JUL7</accession>
<dbReference type="Gene3D" id="2.40.50.100">
    <property type="match status" value="1"/>
</dbReference>
<feature type="domain" description="p-hydroxybenzoic acid efflux pump subunit AaeA-like beta-barrel" evidence="12">
    <location>
        <begin position="258"/>
        <end position="350"/>
    </location>
</feature>
<comment type="subcellular location">
    <subcellularLocation>
        <location evidence="1">Cell inner membrane</location>
        <topology evidence="1">Single-pass membrane protein</topology>
    </subcellularLocation>
</comment>